<comment type="caution">
    <text evidence="1">The sequence shown here is derived from an EMBL/GenBank/DDBJ whole genome shotgun (WGS) entry which is preliminary data.</text>
</comment>
<dbReference type="AlphaFoldDB" id="A0A662DKJ7"/>
<evidence type="ECO:0000313" key="1">
    <source>
        <dbReference type="EMBL" id="RLE14662.1"/>
    </source>
</evidence>
<gene>
    <name evidence="1" type="ORF">DRJ04_01960</name>
</gene>
<dbReference type="Proteomes" id="UP000280417">
    <property type="component" value="Unassembled WGS sequence"/>
</dbReference>
<evidence type="ECO:0008006" key="3">
    <source>
        <dbReference type="Google" id="ProtNLM"/>
    </source>
</evidence>
<proteinExistence type="predicted"/>
<accession>A0A662DKJ7</accession>
<dbReference type="EMBL" id="QMQA01000034">
    <property type="protein sequence ID" value="RLE14662.1"/>
    <property type="molecule type" value="Genomic_DNA"/>
</dbReference>
<evidence type="ECO:0000313" key="2">
    <source>
        <dbReference type="Proteomes" id="UP000280417"/>
    </source>
</evidence>
<dbReference type="Gene3D" id="3.40.50.2000">
    <property type="entry name" value="Glycogen Phosphorylase B"/>
    <property type="match status" value="2"/>
</dbReference>
<name>A0A662DKJ7_UNCAE</name>
<protein>
    <recommendedName>
        <fullName evidence="3">Glycosyltransferase family 1 protein</fullName>
    </recommendedName>
</protein>
<dbReference type="SUPFAM" id="SSF53756">
    <property type="entry name" value="UDP-Glycosyltransferase/glycogen phosphorylase"/>
    <property type="match status" value="1"/>
</dbReference>
<reference evidence="1 2" key="1">
    <citation type="submission" date="2018-06" db="EMBL/GenBank/DDBJ databases">
        <title>Extensive metabolic versatility and redundancy in microbially diverse, dynamic hydrothermal sediments.</title>
        <authorList>
            <person name="Dombrowski N."/>
            <person name="Teske A."/>
            <person name="Baker B.J."/>
        </authorList>
    </citation>
    <scope>NUCLEOTIDE SEQUENCE [LARGE SCALE GENOMIC DNA]</scope>
    <source>
        <strain evidence="1">B3_G15</strain>
    </source>
</reference>
<organism evidence="1 2">
    <name type="scientific">Aerophobetes bacterium</name>
    <dbReference type="NCBI Taxonomy" id="2030807"/>
    <lineage>
        <taxon>Bacteria</taxon>
        <taxon>Candidatus Aerophobota</taxon>
    </lineage>
</organism>
<sequence length="402" mass="46427">MKIKMMSRWNASCGVSAHAEMVGRIWRKMGHELKVLAPLENNLSRTEKDEPYVVRCYELNEKWSGKEKPLFNPVPFLEDDFDVFVVQNLEMMPLQELLEIYPVIREKAKTVLVVHEGGPPQNPYFYKFGWDAVVCFDERYKDWLKNIYPAQQINIIPYPCYPLKKGDRIEARQKLNLPLDKKIIFNYGLGVFRHIHLLPTIERLNKKYPLVLLTLTHVEDWYDLFSALKERYKFIELRKGPISVNDLYTYLHASDVLLIHKDHASCVVVSSTAYLCMGAGCPLLVSDTNFFETLNEEVIKYKNLHELRCRLEDIFEKKTSIINSLKAAEKCVQKYSSYEIGKKFIELFALLKTSVRKEVSVLDIGASSEVPSPEPKIAVVKSPAAYSNLQNPALDERNLKSA</sequence>